<feature type="compositionally biased region" description="Polar residues" evidence="1">
    <location>
        <begin position="700"/>
        <end position="722"/>
    </location>
</feature>
<protein>
    <recommendedName>
        <fullName evidence="4">Carbohydrate-binding family V/XII</fullName>
    </recommendedName>
</protein>
<keyword evidence="3" id="KW-1185">Reference proteome</keyword>
<dbReference type="STRING" id="929556.Solca_1935"/>
<feature type="region of interest" description="Disordered" evidence="1">
    <location>
        <begin position="684"/>
        <end position="808"/>
    </location>
</feature>
<sequence length="808" mass="88619">MRILIRRTFFNTTIIIGLLSIVLVAEACKHEKKDGVVSGKAADTTDQTKDLGWPREIIKDGDTLTYYQPQVDDWKDFKILSARVAFSLKPKGEKEALGVASISAETMVDKENHTVYLKKIGADDVRFPALDDTRSAKMTGLFKELVPKSGDPISVDRVMADLEKGKIQTKAVAVKNDPPPIFYSQKPAILLIVEGNPVLAPIEKNSMQYVVNTNWDLFFEKTSKSYYLLVDHMWLTSKDLKGNWTLTTKLPADMDKLPSGENFDEVKKMIPPKVGGVAPNIFFSSSPAELILVEGDPKFVKIPNTQLMYIDNTDNDVFASEQNGLYYVLLSGRWFSSKSLTGPWVYAGNSLPADFTKIPEDSPRGNVLASVPGTQQASDAVMLAQIPTTAVVNKAEVEKKVKVNYDGTPVFKPISGTSLQYATNTQEKVIKVGDLYYLCFQGVWFMSTTATGPWKTADSVPKEIYTIPPSSPVYNVTYVTQTNATPTTVESSTTGGYLGVFVIGMALGACLTYGTGYYYPPYVYWGPYPYPVYRPWPCTYGAGVVYNPWTGGYVAGRRVYGPYGAAGTSAWYNPVTGRYGRSASVQGWYGGRTVAQAYNPWTGGYAATSQGHNAYAQWGSSVATRGGQWVQTGHVTTRYGTTTGYRTSSGQSGVVTHGINGGTSVRTNNGIYAGKDGNVYRKDNNGNWQHYNNKDGGWTQAGTLGSTQHKPATAGTNQQRPAQTADADRQRNLAGKTEQHPSIPERTGSNPIGGTGGVQREPENRGFQNPTNEHTFQNLDHSVSARERGQTQTERFQRQGRAGGFRRH</sequence>
<dbReference type="KEGG" id="scn:Solca_1935"/>
<dbReference type="SUPFAM" id="SSF75005">
    <property type="entry name" value="Arabinanase/levansucrase/invertase"/>
    <property type="match status" value="1"/>
</dbReference>
<dbReference type="AlphaFoldDB" id="H8KU14"/>
<reference evidence="2" key="1">
    <citation type="submission" date="2012-02" db="EMBL/GenBank/DDBJ databases">
        <title>The complete genome of Solitalea canadensis DSM 3403.</title>
        <authorList>
            <consortium name="US DOE Joint Genome Institute (JGI-PGF)"/>
            <person name="Lucas S."/>
            <person name="Copeland A."/>
            <person name="Lapidus A."/>
            <person name="Glavina del Rio T."/>
            <person name="Dalin E."/>
            <person name="Tice H."/>
            <person name="Bruce D."/>
            <person name="Goodwin L."/>
            <person name="Pitluck S."/>
            <person name="Peters L."/>
            <person name="Ovchinnikova G."/>
            <person name="Lu M."/>
            <person name="Kyrpides N."/>
            <person name="Mavromatis K."/>
            <person name="Ivanova N."/>
            <person name="Brettin T."/>
            <person name="Detter J.C."/>
            <person name="Han C."/>
            <person name="Larimer F."/>
            <person name="Land M."/>
            <person name="Hauser L."/>
            <person name="Markowitz V."/>
            <person name="Cheng J.-F."/>
            <person name="Hugenholtz P."/>
            <person name="Woyke T."/>
            <person name="Wu D."/>
            <person name="Spring S."/>
            <person name="Schroeder M."/>
            <person name="Kopitz M."/>
            <person name="Brambilla E."/>
            <person name="Klenk H.-P."/>
            <person name="Eisen J.A."/>
        </authorList>
    </citation>
    <scope>NUCLEOTIDE SEQUENCE</scope>
    <source>
        <strain evidence="2">DSM 3403</strain>
    </source>
</reference>
<evidence type="ECO:0000313" key="3">
    <source>
        <dbReference type="Proteomes" id="UP000007590"/>
    </source>
</evidence>
<feature type="compositionally biased region" description="Polar residues" evidence="1">
    <location>
        <begin position="766"/>
        <end position="781"/>
    </location>
</feature>
<dbReference type="EMBL" id="CP003349">
    <property type="protein sequence ID" value="AFD06994.1"/>
    <property type="molecule type" value="Genomic_DNA"/>
</dbReference>
<dbReference type="Proteomes" id="UP000007590">
    <property type="component" value="Chromosome"/>
</dbReference>
<dbReference type="HOGENOM" id="CLU_008448_0_0_10"/>
<evidence type="ECO:0008006" key="4">
    <source>
        <dbReference type="Google" id="ProtNLM"/>
    </source>
</evidence>
<gene>
    <name evidence="2" type="ordered locus">Solca_1935</name>
</gene>
<accession>H8KU14</accession>
<feature type="region of interest" description="Disordered" evidence="1">
    <location>
        <begin position="642"/>
        <end position="661"/>
    </location>
</feature>
<dbReference type="RefSeq" id="WP_014680221.1">
    <property type="nucleotide sequence ID" value="NC_017770.1"/>
</dbReference>
<dbReference type="eggNOG" id="COG5164">
    <property type="taxonomic scope" value="Bacteria"/>
</dbReference>
<dbReference type="OrthoDB" id="273314at2"/>
<evidence type="ECO:0000256" key="1">
    <source>
        <dbReference type="SAM" id="MobiDB-lite"/>
    </source>
</evidence>
<proteinExistence type="predicted"/>
<name>H8KU14_SOLCM</name>
<organism evidence="2 3">
    <name type="scientific">Solitalea canadensis (strain ATCC 29591 / DSM 3403 / JCM 21819 / LMG 8368 / NBRC 15130 / NCIMB 12057 / USAM 9D)</name>
    <name type="common">Flexibacter canadensis</name>
    <dbReference type="NCBI Taxonomy" id="929556"/>
    <lineage>
        <taxon>Bacteria</taxon>
        <taxon>Pseudomonadati</taxon>
        <taxon>Bacteroidota</taxon>
        <taxon>Sphingobacteriia</taxon>
        <taxon>Sphingobacteriales</taxon>
        <taxon>Sphingobacteriaceae</taxon>
        <taxon>Solitalea</taxon>
    </lineage>
</organism>
<dbReference type="InterPro" id="IPR023296">
    <property type="entry name" value="Glyco_hydro_beta-prop_sf"/>
</dbReference>
<evidence type="ECO:0000313" key="2">
    <source>
        <dbReference type="EMBL" id="AFD06994.1"/>
    </source>
</evidence>